<comment type="caution">
    <text evidence="1">The sequence shown here is derived from an EMBL/GenBank/DDBJ whole genome shotgun (WGS) entry which is preliminary data.</text>
</comment>
<evidence type="ECO:0000313" key="2">
    <source>
        <dbReference type="Proteomes" id="UP000214646"/>
    </source>
</evidence>
<protein>
    <submittedName>
        <fullName evidence="1">Uncharacterized protein</fullName>
    </submittedName>
</protein>
<evidence type="ECO:0000313" key="1">
    <source>
        <dbReference type="EMBL" id="OWK44460.1"/>
    </source>
</evidence>
<keyword evidence="2" id="KW-1185">Reference proteome</keyword>
<dbReference type="Proteomes" id="UP000214646">
    <property type="component" value="Unassembled WGS sequence"/>
</dbReference>
<name>A0A225DSL0_9BACT</name>
<reference evidence="2" key="1">
    <citation type="submission" date="2017-06" db="EMBL/GenBank/DDBJ databases">
        <title>Genome analysis of Fimbriiglobus ruber SP5, the first member of the order Planctomycetales with confirmed chitinolytic capability.</title>
        <authorList>
            <person name="Ravin N.V."/>
            <person name="Rakitin A.L."/>
            <person name="Ivanova A.A."/>
            <person name="Beletsky A.V."/>
            <person name="Kulichevskaya I.S."/>
            <person name="Mardanov A.V."/>
            <person name="Dedysh S.N."/>
        </authorList>
    </citation>
    <scope>NUCLEOTIDE SEQUENCE [LARGE SCALE GENOMIC DNA]</scope>
    <source>
        <strain evidence="2">SP5</strain>
    </source>
</reference>
<dbReference type="AlphaFoldDB" id="A0A225DSL0"/>
<dbReference type="EMBL" id="NIDE01000003">
    <property type="protein sequence ID" value="OWK44460.1"/>
    <property type="molecule type" value="Genomic_DNA"/>
</dbReference>
<accession>A0A225DSL0</accession>
<sequence length="289" mass="30686">MIVAALTRAAADPTGSPLYAGKGEVGLFPPAAAAKPAVKRAFDDGLIAVVRTEVKGKQTREFCAATDKGLQFLLDQASPKQILEDFIRILEERAVQVTDLLGVARRMADELTGLRAAVSAVLPQVRATKVSLPVSPASTVALPDTRGLPHDPLPPRTPEPTFPISPATGAHAMNGAATLDAPAYAPAVIRRATAETEADELAGAILARLSDWAASAGAAQDCPLPELYRSLTCREAPPTIGAFHDSLRRLHDEYRIYLHPWTGPLYALPEPTYALLAGHNIAYYASARS</sequence>
<proteinExistence type="predicted"/>
<organism evidence="1 2">
    <name type="scientific">Fimbriiglobus ruber</name>
    <dbReference type="NCBI Taxonomy" id="1908690"/>
    <lineage>
        <taxon>Bacteria</taxon>
        <taxon>Pseudomonadati</taxon>
        <taxon>Planctomycetota</taxon>
        <taxon>Planctomycetia</taxon>
        <taxon>Gemmatales</taxon>
        <taxon>Gemmataceae</taxon>
        <taxon>Fimbriiglobus</taxon>
    </lineage>
</organism>
<gene>
    <name evidence="1" type="ORF">FRUB_02392</name>
</gene>